<evidence type="ECO:0000256" key="3">
    <source>
        <dbReference type="ARBA" id="ARBA00021007"/>
    </source>
</evidence>
<dbReference type="GO" id="GO:0031966">
    <property type="term" value="C:mitochondrial membrane"/>
    <property type="evidence" value="ECO:0007669"/>
    <property type="project" value="UniProtKB-SubCell"/>
</dbReference>
<comment type="subcellular location">
    <subcellularLocation>
        <location evidence="1">Membrane</location>
    </subcellularLocation>
    <subcellularLocation>
        <location evidence="9">Mitochondrion membrane</location>
        <topology evidence="9">Multi-pass membrane protein</topology>
    </subcellularLocation>
</comment>
<keyword evidence="9" id="KW-0249">Electron transport</keyword>
<evidence type="ECO:0000313" key="11">
    <source>
        <dbReference type="EMBL" id="QIT06485.1"/>
    </source>
</evidence>
<dbReference type="EC" id="7.1.1.2" evidence="9"/>
<keyword evidence="9" id="KW-0679">Respiratory chain</keyword>
<dbReference type="InterPro" id="IPR038430">
    <property type="entry name" value="NDAH_ubi_oxred_su3_sf"/>
</dbReference>
<feature type="chain" id="PRO_5026186297" description="NADH-ubiquinone oxidoreductase chain 3" evidence="10">
    <location>
        <begin position="25"/>
        <end position="114"/>
    </location>
</feature>
<comment type="function">
    <text evidence="9">Core subunit of the mitochondrial membrane respiratory chain NADH dehydrogenase (Complex I) which catalyzes electron transfer from NADH through the respiratory chain, using ubiquinone as an electron acceptor. Essential for the catalytic activity of complex I.</text>
</comment>
<evidence type="ECO:0000256" key="2">
    <source>
        <dbReference type="ARBA" id="ARBA00008472"/>
    </source>
</evidence>
<protein>
    <recommendedName>
        <fullName evidence="3 9">NADH-ubiquinone oxidoreductase chain 3</fullName>
        <ecNumber evidence="9">7.1.1.2</ecNumber>
    </recommendedName>
</protein>
<dbReference type="PANTHER" id="PTHR11058:SF9">
    <property type="entry name" value="NADH-UBIQUINONE OXIDOREDUCTASE CHAIN 3"/>
    <property type="match status" value="1"/>
</dbReference>
<dbReference type="PANTHER" id="PTHR11058">
    <property type="entry name" value="NADH-UBIQUINONE OXIDOREDUCTASE CHAIN 3"/>
    <property type="match status" value="1"/>
</dbReference>
<keyword evidence="9" id="KW-0830">Ubiquinone</keyword>
<keyword evidence="9" id="KW-0520">NAD</keyword>
<dbReference type="GO" id="GO:0030964">
    <property type="term" value="C:NADH dehydrogenase complex"/>
    <property type="evidence" value="ECO:0007669"/>
    <property type="project" value="TreeGrafter"/>
</dbReference>
<keyword evidence="4 9" id="KW-0813">Transport</keyword>
<evidence type="ECO:0000256" key="4">
    <source>
        <dbReference type="ARBA" id="ARBA00022448"/>
    </source>
</evidence>
<dbReference type="EMBL" id="MK431899">
    <property type="protein sequence ID" value="QIT06485.1"/>
    <property type="molecule type" value="Genomic_DNA"/>
</dbReference>
<comment type="catalytic activity">
    <reaction evidence="8 9">
        <text>a ubiquinone + NADH + 5 H(+)(in) = a ubiquinol + NAD(+) + 4 H(+)(out)</text>
        <dbReference type="Rhea" id="RHEA:29091"/>
        <dbReference type="Rhea" id="RHEA-COMP:9565"/>
        <dbReference type="Rhea" id="RHEA-COMP:9566"/>
        <dbReference type="ChEBI" id="CHEBI:15378"/>
        <dbReference type="ChEBI" id="CHEBI:16389"/>
        <dbReference type="ChEBI" id="CHEBI:17976"/>
        <dbReference type="ChEBI" id="CHEBI:57540"/>
        <dbReference type="ChEBI" id="CHEBI:57945"/>
        <dbReference type="EC" id="7.1.1.2"/>
    </reaction>
</comment>
<keyword evidence="7 9" id="KW-0472">Membrane</keyword>
<dbReference type="AlphaFoldDB" id="A0A6H0EXD8"/>
<gene>
    <name evidence="11" type="primary">ND3</name>
</gene>
<evidence type="ECO:0000256" key="1">
    <source>
        <dbReference type="ARBA" id="ARBA00004370"/>
    </source>
</evidence>
<evidence type="ECO:0000256" key="10">
    <source>
        <dbReference type="SAM" id="SignalP"/>
    </source>
</evidence>
<evidence type="ECO:0000256" key="5">
    <source>
        <dbReference type="ARBA" id="ARBA00022692"/>
    </source>
</evidence>
<evidence type="ECO:0000256" key="6">
    <source>
        <dbReference type="ARBA" id="ARBA00022989"/>
    </source>
</evidence>
<name>A0A6H0EXD8_9HEXA</name>
<keyword evidence="6 9" id="KW-1133">Transmembrane helix</keyword>
<accession>A0A6H0EXD8</accession>
<dbReference type="Gene3D" id="1.20.58.1610">
    <property type="entry name" value="NADH:ubiquinone/plastoquinone oxidoreductase, chain 3"/>
    <property type="match status" value="1"/>
</dbReference>
<keyword evidence="9" id="KW-1278">Translocase</keyword>
<dbReference type="Pfam" id="PF00507">
    <property type="entry name" value="Oxidored_q4"/>
    <property type="match status" value="1"/>
</dbReference>
<feature type="transmembrane region" description="Helical" evidence="9">
    <location>
        <begin position="50"/>
        <end position="72"/>
    </location>
</feature>
<evidence type="ECO:0000256" key="7">
    <source>
        <dbReference type="ARBA" id="ARBA00023136"/>
    </source>
</evidence>
<reference evidence="11" key="1">
    <citation type="submission" date="2019-01" db="EMBL/GenBank/DDBJ databases">
        <title>Mitochondrial phylogenomics of Collembola.</title>
        <authorList>
            <person name="Sun X."/>
            <person name="Xie Z.-J."/>
            <person name="Dong J."/>
            <person name="Yu D.-Y."/>
        </authorList>
    </citation>
    <scope>NUCLEOTIDE SEQUENCE</scope>
</reference>
<dbReference type="GO" id="GO:0008137">
    <property type="term" value="F:NADH dehydrogenase (ubiquinone) activity"/>
    <property type="evidence" value="ECO:0007669"/>
    <property type="project" value="UniProtKB-UniRule"/>
</dbReference>
<evidence type="ECO:0000256" key="8">
    <source>
        <dbReference type="ARBA" id="ARBA00049551"/>
    </source>
</evidence>
<keyword evidence="10" id="KW-0732">Signal</keyword>
<organism evidence="11">
    <name type="scientific">Lipothrix lubbocki</name>
    <dbReference type="NCBI Taxonomy" id="1387126"/>
    <lineage>
        <taxon>Eukaryota</taxon>
        <taxon>Metazoa</taxon>
        <taxon>Ecdysozoa</taxon>
        <taxon>Arthropoda</taxon>
        <taxon>Hexapoda</taxon>
        <taxon>Collembola</taxon>
        <taxon>Symphypleona</taxon>
        <taxon>Sminthuridae</taxon>
        <taxon>Lipothrix</taxon>
    </lineage>
</organism>
<proteinExistence type="inferred from homology"/>
<dbReference type="InterPro" id="IPR000440">
    <property type="entry name" value="NADH_UbQ/plastoQ_OxRdtase_su3"/>
</dbReference>
<feature type="signal peptide" evidence="10">
    <location>
        <begin position="1"/>
        <end position="24"/>
    </location>
</feature>
<feature type="transmembrane region" description="Helical" evidence="9">
    <location>
        <begin position="84"/>
        <end position="103"/>
    </location>
</feature>
<evidence type="ECO:0000256" key="9">
    <source>
        <dbReference type="RuleBase" id="RU003640"/>
    </source>
</evidence>
<sequence length="114" mass="13078">MMIIIFLLAVLLSVLMILLNSSISLKAPYREKQTSFECGFDPKSSPRLPFSMQFFLIAMLFLIFDVEISLISPLPILFSFISQLNWIFINSIFIIILMIGVAHEWNEGSLSWSK</sequence>
<keyword evidence="5 9" id="KW-0812">Transmembrane</keyword>
<geneLocation type="mitochondrion" evidence="11"/>
<keyword evidence="9 11" id="KW-0496">Mitochondrion</keyword>
<comment type="similarity">
    <text evidence="2 9">Belongs to the complex I subunit 3 family.</text>
</comment>